<name>A0A6G3WRV4_9ACTN</name>
<dbReference type="SUPFAM" id="SSF102588">
    <property type="entry name" value="LmbE-like"/>
    <property type="match status" value="1"/>
</dbReference>
<dbReference type="EMBL" id="JAAGMN010001683">
    <property type="protein sequence ID" value="NEE08259.1"/>
    <property type="molecule type" value="Genomic_DNA"/>
</dbReference>
<evidence type="ECO:0000313" key="2">
    <source>
        <dbReference type="EMBL" id="NEE08259.1"/>
    </source>
</evidence>
<reference evidence="2" key="1">
    <citation type="submission" date="2020-01" db="EMBL/GenBank/DDBJ databases">
        <title>Insect and environment-associated Actinomycetes.</title>
        <authorList>
            <person name="Currrie C."/>
            <person name="Chevrette M."/>
            <person name="Carlson C."/>
            <person name="Stubbendieck R."/>
            <person name="Wendt-Pienkowski E."/>
        </authorList>
    </citation>
    <scope>NUCLEOTIDE SEQUENCE</scope>
    <source>
        <strain evidence="2">SID7499</strain>
    </source>
</reference>
<comment type="caution">
    <text evidence="2">The sequence shown here is derived from an EMBL/GenBank/DDBJ whole genome shotgun (WGS) entry which is preliminary data.</text>
</comment>
<proteinExistence type="predicted"/>
<evidence type="ECO:0008006" key="3">
    <source>
        <dbReference type="Google" id="ProtNLM"/>
    </source>
</evidence>
<dbReference type="InterPro" id="IPR024078">
    <property type="entry name" value="LmbE-like_dom_sf"/>
</dbReference>
<protein>
    <recommendedName>
        <fullName evidence="3">PIG-L family deacetylase</fullName>
    </recommendedName>
</protein>
<accession>A0A6G3WRV4</accession>
<dbReference type="Gene3D" id="3.40.50.10320">
    <property type="entry name" value="LmbE-like"/>
    <property type="match status" value="1"/>
</dbReference>
<feature type="compositionally biased region" description="Basic and acidic residues" evidence="1">
    <location>
        <begin position="153"/>
        <end position="163"/>
    </location>
</feature>
<dbReference type="AlphaFoldDB" id="A0A6G3WRV4"/>
<feature type="region of interest" description="Disordered" evidence="1">
    <location>
        <begin position="143"/>
        <end position="170"/>
    </location>
</feature>
<organism evidence="2">
    <name type="scientific">Streptomyces sp. SID7499</name>
    <dbReference type="NCBI Taxonomy" id="2706086"/>
    <lineage>
        <taxon>Bacteria</taxon>
        <taxon>Bacillati</taxon>
        <taxon>Actinomycetota</taxon>
        <taxon>Actinomycetes</taxon>
        <taxon>Kitasatosporales</taxon>
        <taxon>Streptomycetaceae</taxon>
        <taxon>Streptomyces</taxon>
    </lineage>
</organism>
<sequence>MPEEPHLSEAITARITALVEDHAPALVATAAAVGTHVDHQRARDSTIAACRATGAELRLWEDLPYALWTNEISPLPDRTVLTDRRIAACGKEAREHKYLAAAAYASQLPGLVYEGAGLFDLLDRRWSGLADEGAEAPYGEVVWTATDTSGQSRRADADAREGDPSDAPGL</sequence>
<evidence type="ECO:0000256" key="1">
    <source>
        <dbReference type="SAM" id="MobiDB-lite"/>
    </source>
</evidence>
<gene>
    <name evidence="2" type="ORF">G3M58_17600</name>
</gene>